<comment type="similarity">
    <text evidence="1 2">Belongs to the anti-sigma-factor antagonist family.</text>
</comment>
<dbReference type="AlphaFoldDB" id="A0A6J4H5G4"/>
<evidence type="ECO:0000256" key="1">
    <source>
        <dbReference type="ARBA" id="ARBA00009013"/>
    </source>
</evidence>
<dbReference type="NCBIfam" id="TIGR00377">
    <property type="entry name" value="ant_ant_sig"/>
    <property type="match status" value="1"/>
</dbReference>
<evidence type="ECO:0000259" key="3">
    <source>
        <dbReference type="PROSITE" id="PS50801"/>
    </source>
</evidence>
<dbReference type="Gene3D" id="3.30.750.24">
    <property type="entry name" value="STAS domain"/>
    <property type="match status" value="1"/>
</dbReference>
<dbReference type="PANTHER" id="PTHR33495">
    <property type="entry name" value="ANTI-SIGMA FACTOR ANTAGONIST TM_1081-RELATED-RELATED"/>
    <property type="match status" value="1"/>
</dbReference>
<dbReference type="PROSITE" id="PS50801">
    <property type="entry name" value="STAS"/>
    <property type="match status" value="1"/>
</dbReference>
<accession>A0A6J4H5G4</accession>
<dbReference type="EMBL" id="CADCTO010000024">
    <property type="protein sequence ID" value="CAA9215482.1"/>
    <property type="molecule type" value="Genomic_DNA"/>
</dbReference>
<dbReference type="GO" id="GO:0043856">
    <property type="term" value="F:anti-sigma factor antagonist activity"/>
    <property type="evidence" value="ECO:0007669"/>
    <property type="project" value="InterPro"/>
</dbReference>
<name>A0A6J4H5G4_9BACT</name>
<reference evidence="4" key="1">
    <citation type="submission" date="2020-02" db="EMBL/GenBank/DDBJ databases">
        <authorList>
            <person name="Meier V. D."/>
        </authorList>
    </citation>
    <scope>NUCLEOTIDE SEQUENCE</scope>
    <source>
        <strain evidence="4">AVDCRST_MAG63</strain>
    </source>
</reference>
<protein>
    <recommendedName>
        <fullName evidence="2">Anti-sigma factor antagonist</fullName>
    </recommendedName>
</protein>
<evidence type="ECO:0000256" key="2">
    <source>
        <dbReference type="RuleBase" id="RU003749"/>
    </source>
</evidence>
<organism evidence="4">
    <name type="scientific">uncultured Armatimonadetes bacterium</name>
    <dbReference type="NCBI Taxonomy" id="157466"/>
    <lineage>
        <taxon>Bacteria</taxon>
        <taxon>Bacillati</taxon>
        <taxon>Armatimonadota</taxon>
        <taxon>environmental samples</taxon>
    </lineage>
</organism>
<dbReference type="InterPro" id="IPR036513">
    <property type="entry name" value="STAS_dom_sf"/>
</dbReference>
<sequence length="112" mass="12124">MADLKIDTRMVDGKPVLDLTGEVDSYNSPKLRETMVALIDEGSPDIVINMTGVDYIDSTGLGTLVGGLKRASEKSGTIRIICPNEQIYKVFNITGLVKVFPIFDNEQAAFAG</sequence>
<gene>
    <name evidence="4" type="ORF">AVDCRST_MAG63-205</name>
</gene>
<proteinExistence type="inferred from homology"/>
<dbReference type="InterPro" id="IPR003658">
    <property type="entry name" value="Anti-sigma_ant"/>
</dbReference>
<dbReference type="PANTHER" id="PTHR33495:SF2">
    <property type="entry name" value="ANTI-SIGMA FACTOR ANTAGONIST TM_1081-RELATED"/>
    <property type="match status" value="1"/>
</dbReference>
<feature type="domain" description="STAS" evidence="3">
    <location>
        <begin position="4"/>
        <end position="112"/>
    </location>
</feature>
<evidence type="ECO:0000313" key="4">
    <source>
        <dbReference type="EMBL" id="CAA9215482.1"/>
    </source>
</evidence>
<dbReference type="InterPro" id="IPR002645">
    <property type="entry name" value="STAS_dom"/>
</dbReference>
<dbReference type="CDD" id="cd07043">
    <property type="entry name" value="STAS_anti-anti-sigma_factors"/>
    <property type="match status" value="1"/>
</dbReference>
<dbReference type="SUPFAM" id="SSF52091">
    <property type="entry name" value="SpoIIaa-like"/>
    <property type="match status" value="1"/>
</dbReference>
<dbReference type="Pfam" id="PF01740">
    <property type="entry name" value="STAS"/>
    <property type="match status" value="1"/>
</dbReference>